<evidence type="ECO:0000256" key="1">
    <source>
        <dbReference type="SAM" id="Phobius"/>
    </source>
</evidence>
<sequence length="185" mass="21531">MESGLIAVVIFGIVILLLIPFIYYGLKMAGYNKLAIIICSIMFLIIMIPMVKYGYRSQMYSNQDAVNDLHKAGIGFKNPIRIVSNDINGIKNMKQKTVLIIDTADVNRIINKIEEDSKYQISMKLLDLKDELGSNARQKVIRNYRFKDNYMLETYGKIDEYTIQYTELKLRKNIDTVFFKKEEVY</sequence>
<keyword evidence="1" id="KW-0472">Membrane</keyword>
<evidence type="ECO:0000313" key="3">
    <source>
        <dbReference type="Proteomes" id="UP000199149"/>
    </source>
</evidence>
<evidence type="ECO:0000313" key="2">
    <source>
        <dbReference type="EMBL" id="SFN06644.1"/>
    </source>
</evidence>
<reference evidence="3" key="1">
    <citation type="submission" date="2016-10" db="EMBL/GenBank/DDBJ databases">
        <authorList>
            <person name="Varghese N."/>
            <person name="Submissions S."/>
        </authorList>
    </citation>
    <scope>NUCLEOTIDE SEQUENCE [LARGE SCALE GENOMIC DNA]</scope>
    <source>
        <strain evidence="3">XJ109</strain>
    </source>
</reference>
<protein>
    <submittedName>
        <fullName evidence="2">Uncharacterized protein</fullName>
    </submittedName>
</protein>
<dbReference type="STRING" id="684065.SAMN05421738_10662"/>
<accession>A0A1I4VZC5</accession>
<organism evidence="2 3">
    <name type="scientific">Algoriella xinjiangensis</name>
    <dbReference type="NCBI Taxonomy" id="684065"/>
    <lineage>
        <taxon>Bacteria</taxon>
        <taxon>Pseudomonadati</taxon>
        <taxon>Bacteroidota</taxon>
        <taxon>Flavobacteriia</taxon>
        <taxon>Flavobacteriales</taxon>
        <taxon>Weeksellaceae</taxon>
        <taxon>Algoriella</taxon>
    </lineage>
</organism>
<feature type="transmembrane region" description="Helical" evidence="1">
    <location>
        <begin position="33"/>
        <end position="55"/>
    </location>
</feature>
<keyword evidence="1" id="KW-0812">Transmembrane</keyword>
<dbReference type="AlphaFoldDB" id="A0A1I4VZC5"/>
<name>A0A1I4VZC5_9FLAO</name>
<proteinExistence type="predicted"/>
<keyword evidence="3" id="KW-1185">Reference proteome</keyword>
<feature type="transmembrane region" description="Helical" evidence="1">
    <location>
        <begin position="6"/>
        <end position="26"/>
    </location>
</feature>
<dbReference type="EMBL" id="FOUZ01000006">
    <property type="protein sequence ID" value="SFN06644.1"/>
    <property type="molecule type" value="Genomic_DNA"/>
</dbReference>
<gene>
    <name evidence="2" type="ORF">SAMN05421738_10662</name>
</gene>
<dbReference type="RefSeq" id="WP_092907866.1">
    <property type="nucleotide sequence ID" value="NZ_FOUZ01000006.1"/>
</dbReference>
<dbReference type="OrthoDB" id="1442993at2"/>
<keyword evidence="1" id="KW-1133">Transmembrane helix</keyword>
<dbReference type="Proteomes" id="UP000199149">
    <property type="component" value="Unassembled WGS sequence"/>
</dbReference>